<reference evidence="2" key="1">
    <citation type="submission" date="2020-10" db="EMBL/GenBank/DDBJ databases">
        <authorList>
            <person name="Gilroy R."/>
        </authorList>
    </citation>
    <scope>NUCLEOTIDE SEQUENCE</scope>
    <source>
        <strain evidence="2">13361</strain>
    </source>
</reference>
<evidence type="ECO:0000256" key="1">
    <source>
        <dbReference type="SAM" id="SignalP"/>
    </source>
</evidence>
<dbReference type="AlphaFoldDB" id="A0A9D0Z2G5"/>
<feature type="signal peptide" evidence="1">
    <location>
        <begin position="1"/>
        <end position="24"/>
    </location>
</feature>
<sequence length="367" mass="41835">MNKKIRAIGAACLVAVWAGLTALAWFGPDQTESVSERRPLEQWPGITGESLWSGSFMEDFGDYSLDQFPLRDPFRQIKSLFHYYALQQKDNNGIYIADGYAVKMEYPLNTTSVNYAINRFQHIYDTYLKDSGSKVVFAPVPDKGYYLAEENGYLSLDYEKMFAMLRENMPWAEFVDLTDCLEASDYYYTDTHWRQEHLLDVAGKLSEALGVTPPKAEDFTVTQLDTPFYGVYYGQAALPMNPERIYLMESPLLKDCRVFDHETGQYTPVYNLDKLSGRDPYEVYLSGTRALLTVENPNASTDRELVVFRDSFGSSLVPLLVQDYAKVTLVDIRYVASDFVGQFVDFHGQDVLFLYSTLVLNSSSTLK</sequence>
<evidence type="ECO:0000313" key="3">
    <source>
        <dbReference type="Proteomes" id="UP000886796"/>
    </source>
</evidence>
<feature type="chain" id="PRO_5039268749" description="AlgX/AlgJ SGNH hydrolase-like domain-containing protein" evidence="1">
    <location>
        <begin position="25"/>
        <end position="367"/>
    </location>
</feature>
<keyword evidence="1" id="KW-0732">Signal</keyword>
<accession>A0A9D0Z2G5</accession>
<dbReference type="InterPro" id="IPR025945">
    <property type="entry name" value="DHHW"/>
</dbReference>
<protein>
    <recommendedName>
        <fullName evidence="4">AlgX/AlgJ SGNH hydrolase-like domain-containing protein</fullName>
    </recommendedName>
</protein>
<dbReference type="Pfam" id="PF14286">
    <property type="entry name" value="DHHW"/>
    <property type="match status" value="1"/>
</dbReference>
<gene>
    <name evidence="2" type="ORF">IAB74_04395</name>
</gene>
<evidence type="ECO:0000313" key="2">
    <source>
        <dbReference type="EMBL" id="HIQ67735.1"/>
    </source>
</evidence>
<name>A0A9D0Z2G5_9FIRM</name>
<comment type="caution">
    <text evidence="2">The sequence shown here is derived from an EMBL/GenBank/DDBJ whole genome shotgun (WGS) entry which is preliminary data.</text>
</comment>
<dbReference type="EMBL" id="DVFK01000064">
    <property type="protein sequence ID" value="HIQ67735.1"/>
    <property type="molecule type" value="Genomic_DNA"/>
</dbReference>
<proteinExistence type="predicted"/>
<reference evidence="2" key="2">
    <citation type="journal article" date="2021" name="PeerJ">
        <title>Extensive microbial diversity within the chicken gut microbiome revealed by metagenomics and culture.</title>
        <authorList>
            <person name="Gilroy R."/>
            <person name="Ravi A."/>
            <person name="Getino M."/>
            <person name="Pursley I."/>
            <person name="Horton D.L."/>
            <person name="Alikhan N.F."/>
            <person name="Baker D."/>
            <person name="Gharbi K."/>
            <person name="Hall N."/>
            <person name="Watson M."/>
            <person name="Adriaenssens E.M."/>
            <person name="Foster-Nyarko E."/>
            <person name="Jarju S."/>
            <person name="Secka A."/>
            <person name="Antonio M."/>
            <person name="Oren A."/>
            <person name="Chaudhuri R.R."/>
            <person name="La Ragione R."/>
            <person name="Hildebrand F."/>
            <person name="Pallen M.J."/>
        </authorList>
    </citation>
    <scope>NUCLEOTIDE SEQUENCE</scope>
    <source>
        <strain evidence="2">13361</strain>
    </source>
</reference>
<evidence type="ECO:0008006" key="4">
    <source>
        <dbReference type="Google" id="ProtNLM"/>
    </source>
</evidence>
<dbReference type="Proteomes" id="UP000886796">
    <property type="component" value="Unassembled WGS sequence"/>
</dbReference>
<organism evidence="2 3">
    <name type="scientific">Candidatus Faecousia excrementigallinarum</name>
    <dbReference type="NCBI Taxonomy" id="2840806"/>
    <lineage>
        <taxon>Bacteria</taxon>
        <taxon>Bacillati</taxon>
        <taxon>Bacillota</taxon>
        <taxon>Clostridia</taxon>
        <taxon>Eubacteriales</taxon>
        <taxon>Oscillospiraceae</taxon>
        <taxon>Faecousia</taxon>
    </lineage>
</organism>